<organism evidence="10 11">
    <name type="scientific">Rathayibacter festucae DSM 15932</name>
    <dbReference type="NCBI Taxonomy" id="1328866"/>
    <lineage>
        <taxon>Bacteria</taxon>
        <taxon>Bacillati</taxon>
        <taxon>Actinomycetota</taxon>
        <taxon>Actinomycetes</taxon>
        <taxon>Micrococcales</taxon>
        <taxon>Microbacteriaceae</taxon>
        <taxon>Rathayibacter</taxon>
    </lineage>
</organism>
<evidence type="ECO:0000256" key="2">
    <source>
        <dbReference type="ARBA" id="ARBA00007400"/>
    </source>
</evidence>
<dbReference type="Pfam" id="PF01757">
    <property type="entry name" value="Acyl_transf_3"/>
    <property type="match status" value="1"/>
</dbReference>
<dbReference type="PANTHER" id="PTHR40074">
    <property type="entry name" value="O-ACETYLTRANSFERASE WECH"/>
    <property type="match status" value="1"/>
</dbReference>
<keyword evidence="3" id="KW-1003">Cell membrane</keyword>
<feature type="transmembrane region" description="Helical" evidence="8">
    <location>
        <begin position="318"/>
        <end position="340"/>
    </location>
</feature>
<evidence type="ECO:0000259" key="9">
    <source>
        <dbReference type="Pfam" id="PF01757"/>
    </source>
</evidence>
<feature type="compositionally biased region" description="Basic residues" evidence="7">
    <location>
        <begin position="16"/>
        <end position="25"/>
    </location>
</feature>
<feature type="transmembrane region" description="Helical" evidence="8">
    <location>
        <begin position="261"/>
        <end position="280"/>
    </location>
</feature>
<name>A0A3T0T1Y1_9MICO</name>
<evidence type="ECO:0000256" key="5">
    <source>
        <dbReference type="ARBA" id="ARBA00022989"/>
    </source>
</evidence>
<evidence type="ECO:0000313" key="11">
    <source>
        <dbReference type="Proteomes" id="UP000285317"/>
    </source>
</evidence>
<evidence type="ECO:0000256" key="7">
    <source>
        <dbReference type="SAM" id="MobiDB-lite"/>
    </source>
</evidence>
<dbReference type="PANTHER" id="PTHR40074:SF2">
    <property type="entry name" value="O-ACETYLTRANSFERASE WECH"/>
    <property type="match status" value="1"/>
</dbReference>
<protein>
    <recommendedName>
        <fullName evidence="9">Acyltransferase 3 domain-containing protein</fullName>
    </recommendedName>
</protein>
<feature type="domain" description="Acyltransferase 3" evidence="9">
    <location>
        <begin position="94"/>
        <end position="409"/>
    </location>
</feature>
<gene>
    <name evidence="10" type="ORF">C1I64_11245</name>
</gene>
<feature type="transmembrane region" description="Helical" evidence="8">
    <location>
        <begin position="171"/>
        <end position="191"/>
    </location>
</feature>
<evidence type="ECO:0000256" key="3">
    <source>
        <dbReference type="ARBA" id="ARBA00022475"/>
    </source>
</evidence>
<reference evidence="10 11" key="1">
    <citation type="submission" date="2018-03" db="EMBL/GenBank/DDBJ databases">
        <title>Bacteriophage NCPPB3778 and a type I-E CRISPR drive the evolution of the US Biological Select Agent, Rathayibacter toxicus.</title>
        <authorList>
            <person name="Davis E.W.II."/>
            <person name="Tabima J.F."/>
            <person name="Weisberg A.J."/>
            <person name="Dantas Lopes L."/>
            <person name="Wiseman M.S."/>
            <person name="Wiseman M.S."/>
            <person name="Pupko T."/>
            <person name="Belcher M.S."/>
            <person name="Sechler A.J."/>
            <person name="Tancos M.A."/>
            <person name="Schroeder B.K."/>
            <person name="Murray T.D."/>
            <person name="Luster D.G."/>
            <person name="Schneider W.L."/>
            <person name="Rogers E."/>
            <person name="Andreote F.D."/>
            <person name="Grunwald N.J."/>
            <person name="Putnam M.L."/>
            <person name="Chang J.H."/>
        </authorList>
    </citation>
    <scope>NUCLEOTIDE SEQUENCE [LARGE SCALE GENOMIC DNA]</scope>
    <source>
        <strain evidence="10 11">DSM 15932</strain>
    </source>
</reference>
<comment type="similarity">
    <text evidence="2">Belongs to the acyltransferase 3 family.</text>
</comment>
<evidence type="ECO:0000256" key="4">
    <source>
        <dbReference type="ARBA" id="ARBA00022692"/>
    </source>
</evidence>
<proteinExistence type="inferred from homology"/>
<evidence type="ECO:0000313" key="10">
    <source>
        <dbReference type="EMBL" id="AZZ52560.1"/>
    </source>
</evidence>
<comment type="subcellular location">
    <subcellularLocation>
        <location evidence="1">Cell membrane</location>
        <topology evidence="1">Multi-pass membrane protein</topology>
    </subcellularLocation>
</comment>
<feature type="transmembrane region" description="Helical" evidence="8">
    <location>
        <begin position="239"/>
        <end position="255"/>
    </location>
</feature>
<keyword evidence="6 8" id="KW-0472">Membrane</keyword>
<dbReference type="EMBL" id="CP028137">
    <property type="protein sequence ID" value="AZZ52560.1"/>
    <property type="molecule type" value="Genomic_DNA"/>
</dbReference>
<feature type="transmembrane region" description="Helical" evidence="8">
    <location>
        <begin position="141"/>
        <end position="159"/>
    </location>
</feature>
<keyword evidence="4 8" id="KW-0812">Transmembrane</keyword>
<feature type="region of interest" description="Disordered" evidence="7">
    <location>
        <begin position="1"/>
        <end position="63"/>
    </location>
</feature>
<keyword evidence="5 8" id="KW-1133">Transmembrane helix</keyword>
<dbReference type="GO" id="GO:0009246">
    <property type="term" value="P:enterobacterial common antigen biosynthetic process"/>
    <property type="evidence" value="ECO:0007669"/>
    <property type="project" value="TreeGrafter"/>
</dbReference>
<dbReference type="Proteomes" id="UP000285317">
    <property type="component" value="Chromosome"/>
</dbReference>
<feature type="transmembrane region" description="Helical" evidence="8">
    <location>
        <begin position="292"/>
        <end position="312"/>
    </location>
</feature>
<feature type="transmembrane region" description="Helical" evidence="8">
    <location>
        <begin position="392"/>
        <end position="409"/>
    </location>
</feature>
<feature type="transmembrane region" description="Helical" evidence="8">
    <location>
        <begin position="211"/>
        <end position="234"/>
    </location>
</feature>
<dbReference type="KEGG" id="rfs:C1I64_11245"/>
<evidence type="ECO:0000256" key="6">
    <source>
        <dbReference type="ARBA" id="ARBA00023136"/>
    </source>
</evidence>
<accession>A0A3T0T1Y1</accession>
<dbReference type="InterPro" id="IPR002656">
    <property type="entry name" value="Acyl_transf_3_dom"/>
</dbReference>
<dbReference type="AlphaFoldDB" id="A0A3T0T1Y1"/>
<feature type="transmembrane region" description="Helical" evidence="8">
    <location>
        <begin position="352"/>
        <end position="372"/>
    </location>
</feature>
<dbReference type="GO" id="GO:0016413">
    <property type="term" value="F:O-acetyltransferase activity"/>
    <property type="evidence" value="ECO:0007669"/>
    <property type="project" value="TreeGrafter"/>
</dbReference>
<sequence>MRPAITTGGSPPRSISRSRTRRVRRSCGSPRSGGSTAGADGANRRPARGRTPRAATANRRRAPHVAFSATHRALILGRVTTGSGDALVARERLAWIDTTRGLGVLAVVLFHVLIWSFATVADPGSSVAALWDQVGGSLGRIRMPILFALAGLLAQSGLLRGWRRGSARVRLVSNYYLYAVWVVLYAVFFALLARPDFPHSIDSLDRVLLQFVFPTTTLWFLFALALYPLVLVLLRALRVPWWGILLLGTAAWFLATNLRVILFGDALLANFVFFALGVLGAEQLRRFSRPGVLVLLVPLGVFLVAVVGGRVVDGAAGQIAGFVVSASAIPLAVACAALLCRWAPAARVGSAIGRRTLPIYLLQVPLLGLWSLVANPDAAWLTGLLEKPVAALLYPLVLTAAIVALSLGIRRALALIPGDPLFTVPAPLVALTRPARAGRHAG</sequence>
<evidence type="ECO:0000256" key="1">
    <source>
        <dbReference type="ARBA" id="ARBA00004651"/>
    </source>
</evidence>
<feature type="transmembrane region" description="Helical" evidence="8">
    <location>
        <begin position="102"/>
        <end position="121"/>
    </location>
</feature>
<dbReference type="GO" id="GO:0005886">
    <property type="term" value="C:plasma membrane"/>
    <property type="evidence" value="ECO:0007669"/>
    <property type="project" value="UniProtKB-SubCell"/>
</dbReference>
<evidence type="ECO:0000256" key="8">
    <source>
        <dbReference type="SAM" id="Phobius"/>
    </source>
</evidence>